<sequence>MKDESSDSLFVESAVIDADASLNTNKTDAPPKQMNETQDTITFDDKNMWTLPSDVFRSSDNRSRTEEEGLLLEYTKTLLTYYKVSECAPSRDANDGEEDNEVFALMKEKLMLENEVKEQQKRIQSSQALMVNIKNVEDTLLEGKRRQEELLAMLDRL</sequence>
<reference evidence="2 3" key="1">
    <citation type="submission" date="2020-08" db="EMBL/GenBank/DDBJ databases">
        <authorList>
            <person name="Newling K."/>
            <person name="Davey J."/>
            <person name="Forrester S."/>
        </authorList>
    </citation>
    <scope>NUCLEOTIDE SEQUENCE [LARGE SCALE GENOMIC DNA]</scope>
    <source>
        <strain evidence="3">Crithidia deanei Carvalho (ATCC PRA-265)</strain>
    </source>
</reference>
<feature type="coiled-coil region" evidence="1">
    <location>
        <begin position="102"/>
        <end position="129"/>
    </location>
</feature>
<proteinExistence type="predicted"/>
<dbReference type="VEuPathDB" id="TriTrypDB:ADEAN_000916300"/>
<keyword evidence="3" id="KW-1185">Reference proteome</keyword>
<evidence type="ECO:0000256" key="1">
    <source>
        <dbReference type="SAM" id="Coils"/>
    </source>
</evidence>
<keyword evidence="1" id="KW-0175">Coiled coil</keyword>
<dbReference type="EMBL" id="LR877166">
    <property type="protein sequence ID" value="CAD2221631.1"/>
    <property type="molecule type" value="Genomic_DNA"/>
</dbReference>
<accession>A0A7G2CRK2</accession>
<name>A0A7G2CRK2_9TRYP</name>
<organism evidence="2 3">
    <name type="scientific">Angomonas deanei</name>
    <dbReference type="NCBI Taxonomy" id="59799"/>
    <lineage>
        <taxon>Eukaryota</taxon>
        <taxon>Discoba</taxon>
        <taxon>Euglenozoa</taxon>
        <taxon>Kinetoplastea</taxon>
        <taxon>Metakinetoplastina</taxon>
        <taxon>Trypanosomatida</taxon>
        <taxon>Trypanosomatidae</taxon>
        <taxon>Strigomonadinae</taxon>
        <taxon>Angomonas</taxon>
    </lineage>
</organism>
<dbReference type="Proteomes" id="UP000515908">
    <property type="component" value="Chromosome 22"/>
</dbReference>
<evidence type="ECO:0000313" key="3">
    <source>
        <dbReference type="Proteomes" id="UP000515908"/>
    </source>
</evidence>
<dbReference type="AlphaFoldDB" id="A0A7G2CRK2"/>
<evidence type="ECO:0000313" key="2">
    <source>
        <dbReference type="EMBL" id="CAD2221631.1"/>
    </source>
</evidence>
<protein>
    <submittedName>
        <fullName evidence="2">Uncharacterized protein</fullName>
    </submittedName>
</protein>
<gene>
    <name evidence="2" type="ORF">ADEAN_000916300</name>
</gene>